<feature type="compositionally biased region" description="Low complexity" evidence="8">
    <location>
        <begin position="183"/>
        <end position="196"/>
    </location>
</feature>
<dbReference type="GO" id="GO:0000981">
    <property type="term" value="F:DNA-binding transcription factor activity, RNA polymerase II-specific"/>
    <property type="evidence" value="ECO:0007669"/>
    <property type="project" value="InterPro"/>
</dbReference>
<keyword evidence="2" id="KW-0479">Metal-binding</keyword>
<dbReference type="GO" id="GO:0008270">
    <property type="term" value="F:zinc ion binding"/>
    <property type="evidence" value="ECO:0007669"/>
    <property type="project" value="InterPro"/>
</dbReference>
<keyword evidence="11" id="KW-1185">Reference proteome</keyword>
<dbReference type="PANTHER" id="PTHR47782">
    <property type="entry name" value="ZN(II)2CYS6 TRANSCRIPTION FACTOR (EUROFUNG)-RELATED"/>
    <property type="match status" value="1"/>
</dbReference>
<feature type="region of interest" description="Disordered" evidence="8">
    <location>
        <begin position="1"/>
        <end position="31"/>
    </location>
</feature>
<evidence type="ECO:0000313" key="10">
    <source>
        <dbReference type="EMBL" id="GMG19699.1"/>
    </source>
</evidence>
<dbReference type="CDD" id="cd00067">
    <property type="entry name" value="GAL4"/>
    <property type="match status" value="1"/>
</dbReference>
<keyword evidence="6" id="KW-0804">Transcription</keyword>
<evidence type="ECO:0000256" key="1">
    <source>
        <dbReference type="ARBA" id="ARBA00004123"/>
    </source>
</evidence>
<feature type="compositionally biased region" description="Polar residues" evidence="8">
    <location>
        <begin position="114"/>
        <end position="129"/>
    </location>
</feature>
<dbReference type="PROSITE" id="PS00463">
    <property type="entry name" value="ZN2_CY6_FUNGAL_1"/>
    <property type="match status" value="1"/>
</dbReference>
<dbReference type="InterPro" id="IPR007219">
    <property type="entry name" value="XnlR_reg_dom"/>
</dbReference>
<accession>A0A9W7DD32</accession>
<organism evidence="10 11">
    <name type="scientific">Ambrosiozyma monospora</name>
    <name type="common">Yeast</name>
    <name type="synonym">Endomycopsis monosporus</name>
    <dbReference type="NCBI Taxonomy" id="43982"/>
    <lineage>
        <taxon>Eukaryota</taxon>
        <taxon>Fungi</taxon>
        <taxon>Dikarya</taxon>
        <taxon>Ascomycota</taxon>
        <taxon>Saccharomycotina</taxon>
        <taxon>Pichiomycetes</taxon>
        <taxon>Pichiales</taxon>
        <taxon>Pichiaceae</taxon>
        <taxon>Ambrosiozyma</taxon>
    </lineage>
</organism>
<dbReference type="InterPro" id="IPR052202">
    <property type="entry name" value="Yeast_MetPath_Reg"/>
</dbReference>
<dbReference type="InterPro" id="IPR001138">
    <property type="entry name" value="Zn2Cys6_DnaBD"/>
</dbReference>
<feature type="region of interest" description="Disordered" evidence="8">
    <location>
        <begin position="108"/>
        <end position="150"/>
    </location>
</feature>
<evidence type="ECO:0000259" key="9">
    <source>
        <dbReference type="PROSITE" id="PS50048"/>
    </source>
</evidence>
<gene>
    <name evidence="10" type="ORF">Amon01_000066500</name>
</gene>
<dbReference type="SMART" id="SM00906">
    <property type="entry name" value="Fungal_trans"/>
    <property type="match status" value="1"/>
</dbReference>
<keyword evidence="7" id="KW-0539">Nucleus</keyword>
<feature type="compositionally biased region" description="Low complexity" evidence="8">
    <location>
        <begin position="19"/>
        <end position="31"/>
    </location>
</feature>
<dbReference type="Pfam" id="PF00172">
    <property type="entry name" value="Zn_clus"/>
    <property type="match status" value="1"/>
</dbReference>
<dbReference type="Proteomes" id="UP001165063">
    <property type="component" value="Unassembled WGS sequence"/>
</dbReference>
<evidence type="ECO:0000313" key="11">
    <source>
        <dbReference type="Proteomes" id="UP001165063"/>
    </source>
</evidence>
<feature type="region of interest" description="Disordered" evidence="8">
    <location>
        <begin position="713"/>
        <end position="733"/>
    </location>
</feature>
<dbReference type="PROSITE" id="PS50048">
    <property type="entry name" value="ZN2_CY6_FUNGAL_2"/>
    <property type="match status" value="1"/>
</dbReference>
<dbReference type="GO" id="GO:0045944">
    <property type="term" value="P:positive regulation of transcription by RNA polymerase II"/>
    <property type="evidence" value="ECO:0007669"/>
    <property type="project" value="TreeGrafter"/>
</dbReference>
<comment type="caution">
    <text evidence="10">The sequence shown here is derived from an EMBL/GenBank/DDBJ whole genome shotgun (WGS) entry which is preliminary data.</text>
</comment>
<evidence type="ECO:0000256" key="3">
    <source>
        <dbReference type="ARBA" id="ARBA00022833"/>
    </source>
</evidence>
<dbReference type="Gene3D" id="4.10.240.10">
    <property type="entry name" value="Zn(2)-C6 fungal-type DNA-binding domain"/>
    <property type="match status" value="1"/>
</dbReference>
<evidence type="ECO:0000256" key="7">
    <source>
        <dbReference type="ARBA" id="ARBA00023242"/>
    </source>
</evidence>
<feature type="domain" description="Zn(2)-C6 fungal-type" evidence="9">
    <location>
        <begin position="37"/>
        <end position="69"/>
    </location>
</feature>
<reference evidence="10" key="1">
    <citation type="submission" date="2023-04" db="EMBL/GenBank/DDBJ databases">
        <title>Ambrosiozyma monospora NBRC 1965.</title>
        <authorList>
            <person name="Ichikawa N."/>
            <person name="Sato H."/>
            <person name="Tonouchi N."/>
        </authorList>
    </citation>
    <scope>NUCLEOTIDE SEQUENCE</scope>
    <source>
        <strain evidence="10">NBRC 1965</strain>
    </source>
</reference>
<protein>
    <submittedName>
        <fullName evidence="10">Unnamed protein product</fullName>
    </submittedName>
</protein>
<feature type="region of interest" description="Disordered" evidence="8">
    <location>
        <begin position="182"/>
        <end position="204"/>
    </location>
</feature>
<keyword evidence="3" id="KW-0862">Zinc</keyword>
<dbReference type="EMBL" id="BSXU01000183">
    <property type="protein sequence ID" value="GMG19699.1"/>
    <property type="molecule type" value="Genomic_DNA"/>
</dbReference>
<name>A0A9W7DD32_AMBMO</name>
<feature type="compositionally biased region" description="Polar residues" evidence="8">
    <location>
        <begin position="1"/>
        <end position="18"/>
    </location>
</feature>
<dbReference type="AlphaFoldDB" id="A0A9W7DD32"/>
<dbReference type="SUPFAM" id="SSF57701">
    <property type="entry name" value="Zn2/Cys6 DNA-binding domain"/>
    <property type="match status" value="1"/>
</dbReference>
<evidence type="ECO:0000256" key="4">
    <source>
        <dbReference type="ARBA" id="ARBA00023015"/>
    </source>
</evidence>
<dbReference type="GO" id="GO:0006351">
    <property type="term" value="P:DNA-templated transcription"/>
    <property type="evidence" value="ECO:0007669"/>
    <property type="project" value="InterPro"/>
</dbReference>
<evidence type="ECO:0000256" key="8">
    <source>
        <dbReference type="SAM" id="MobiDB-lite"/>
    </source>
</evidence>
<evidence type="ECO:0000256" key="5">
    <source>
        <dbReference type="ARBA" id="ARBA00023125"/>
    </source>
</evidence>
<dbReference type="CDD" id="cd12148">
    <property type="entry name" value="fungal_TF_MHR"/>
    <property type="match status" value="1"/>
</dbReference>
<evidence type="ECO:0000256" key="2">
    <source>
        <dbReference type="ARBA" id="ARBA00022723"/>
    </source>
</evidence>
<comment type="subcellular location">
    <subcellularLocation>
        <location evidence="1">Nucleus</location>
    </subcellularLocation>
</comment>
<dbReference type="GO" id="GO:0005634">
    <property type="term" value="C:nucleus"/>
    <property type="evidence" value="ECO:0007669"/>
    <property type="project" value="UniProtKB-SubCell"/>
</dbReference>
<dbReference type="OrthoDB" id="2399539at2759"/>
<dbReference type="InterPro" id="IPR036864">
    <property type="entry name" value="Zn2-C6_fun-type_DNA-bd_sf"/>
</dbReference>
<sequence>MSESNQTPTQSAAAITPQTLSTTHSLSGSTHTRSKYACSRCKKFKRKCDGKPWIKPCSSCVKANTECSMMDNDTPTTDKFTYIRMLEEKMKYLEEEVKSLKHKVPTIKQEEVDLSNSTPEQPSLKNNNTDNDESRMPGVDTTPKPEPEISSQYMIRDRTGSIYHGTTSGMNLAFHLQKTVQNSTSAKSSSSERSTSQRFGGSEKKAKEYSKLTSKVVDWQPFIDNEDIGRVLLESSFEETMYRFPVVDKSDVLEWHHQRQHLLMDKNLTRDELVRKVKLLLIYAIGLRLLLLSGIDNSEVAIPYTFVDFYNIADPCIREVVKTVDLESVACLTLTAVYMLRTSNGEEMWHLLSMAIRYCVELNLHRKEPQPIPKGKLHASVMRRRIFWTCCSLDKGICLHVGRPFSLCEYDIDVDMPYNINTSVKDEDELYNLIYVHPELTDFSNVITDLSTFQCLLKIHRVESLVQNKVYRVDRKLSTEELVLQTSNLYELLDKWQYEIPKFQDEYSQLFMTLLYHRAMRILLMPLLQRNPEDLSNSHTFNFLISRCIQSCGSICLLAKRLIQFEGYSQSIIALNTLFLSALTLIYCVLQGKVKWSLEISTYLQSCSTTLFVIGERMPATKKYLRDPFEKFLEKTIEQMYRKQSIQRQQHLLHKKQLRSLLGNNNKINSVTGTECQGNMLHAIAGTPLFASPFVPENVLGQENLPYFGVQNDYNGHNTQQSPPTTASSHHSTDIEQITNTGISDFEELWQMINNNRAINFEDQTSLDKMNLVLNQSFQYAPR</sequence>
<dbReference type="SMART" id="SM00066">
    <property type="entry name" value="GAL4"/>
    <property type="match status" value="1"/>
</dbReference>
<keyword evidence="5" id="KW-0238">DNA-binding</keyword>
<dbReference type="PANTHER" id="PTHR47782:SF14">
    <property type="entry name" value="ZN(II)2CYS6 TRANSCRIPTION FACTOR (EUROFUNG)"/>
    <property type="match status" value="1"/>
</dbReference>
<proteinExistence type="predicted"/>
<keyword evidence="4" id="KW-0805">Transcription regulation</keyword>
<evidence type="ECO:0000256" key="6">
    <source>
        <dbReference type="ARBA" id="ARBA00023163"/>
    </source>
</evidence>
<dbReference type="GO" id="GO:0043565">
    <property type="term" value="F:sequence-specific DNA binding"/>
    <property type="evidence" value="ECO:0007669"/>
    <property type="project" value="TreeGrafter"/>
</dbReference>
<dbReference type="Pfam" id="PF04082">
    <property type="entry name" value="Fungal_trans"/>
    <property type="match status" value="1"/>
</dbReference>